<dbReference type="InterPro" id="IPR036390">
    <property type="entry name" value="WH_DNA-bd_sf"/>
</dbReference>
<sequence>MLSMRQKLTAKVNSETIQKILESTDQFKTVSEISTECKIPKSTTYRKIKYLQEIGMLEVTGFITDGGRINKYKCGKLLRYGKYNPKVKKILSIITSNPGICYNELQESSGIPNGTLSHYVSSMVKDSKIIVKRTSRRSWFFLPNAKPSEINLIINLRKETGKNILSFLLLNGSSTFSDIQKSTIKAPATISLTITHLVELGLVRRIPGTRPKYELTDRELTFECIKKLEPDTSDRLKERFADTFSYL</sequence>
<dbReference type="KEGG" id="nmr:Nmar_1674"/>
<dbReference type="eggNOG" id="arCOG02611">
    <property type="taxonomic scope" value="Archaea"/>
</dbReference>
<gene>
    <name evidence="1" type="ordered locus">Nmar_1674</name>
</gene>
<dbReference type="Pfam" id="PF13412">
    <property type="entry name" value="HTH_24"/>
    <property type="match status" value="1"/>
</dbReference>
<dbReference type="PhylomeDB" id="A9A2P3"/>
<dbReference type="InterPro" id="IPR036388">
    <property type="entry name" value="WH-like_DNA-bd_sf"/>
</dbReference>
<proteinExistence type="predicted"/>
<dbReference type="Gene3D" id="1.10.10.10">
    <property type="entry name" value="Winged helix-like DNA-binding domain superfamily/Winged helix DNA-binding domain"/>
    <property type="match status" value="3"/>
</dbReference>
<dbReference type="EnsemblBacteria" id="ABX13570">
    <property type="protein sequence ID" value="ABX13570"/>
    <property type="gene ID" value="Nmar_1674"/>
</dbReference>
<dbReference type="AlphaFoldDB" id="A9A2P3"/>
<dbReference type="PANTHER" id="PTHR36216">
    <property type="entry name" value="TRANSCRIPTIONAL REGULATOR, TRMB"/>
    <property type="match status" value="1"/>
</dbReference>
<dbReference type="InParanoid" id="A9A2P3"/>
<keyword evidence="2" id="KW-1185">Reference proteome</keyword>
<evidence type="ECO:0000313" key="2">
    <source>
        <dbReference type="Proteomes" id="UP000000792"/>
    </source>
</evidence>
<dbReference type="eggNOG" id="arCOG03065">
    <property type="taxonomic scope" value="Archaea"/>
</dbReference>
<organism evidence="1 2">
    <name type="scientific">Nitrosopumilus maritimus (strain SCM1)</name>
    <dbReference type="NCBI Taxonomy" id="436308"/>
    <lineage>
        <taxon>Archaea</taxon>
        <taxon>Nitrososphaerota</taxon>
        <taxon>Nitrososphaeria</taxon>
        <taxon>Nitrosopumilales</taxon>
        <taxon>Nitrosopumilaceae</taxon>
        <taxon>Nitrosopumilus</taxon>
    </lineage>
</organism>
<reference evidence="1 2" key="1">
    <citation type="journal article" date="2010" name="Proc. Natl. Acad. Sci. U.S.A.">
        <title>Nitrosopumilus maritimus genome reveals unique mechanisms for nitrification and autotrophy in globally distributed marine crenarchaea.</title>
        <authorList>
            <person name="Walker C.B."/>
            <person name="de la Torre J.R."/>
            <person name="Klotz M.G."/>
            <person name="Urakawa H."/>
            <person name="Pinel N."/>
            <person name="Arp D.J."/>
            <person name="Brochier-Armanet C."/>
            <person name="Chain P.S."/>
            <person name="Chan P.P."/>
            <person name="Gollabgir A."/>
            <person name="Hemp J."/>
            <person name="Hugler M."/>
            <person name="Karr E.A."/>
            <person name="Konneke M."/>
            <person name="Shin M."/>
            <person name="Lawton T.J."/>
            <person name="Lowe T."/>
            <person name="Martens-Habbena W."/>
            <person name="Sayavedra-Soto L.A."/>
            <person name="Lang D."/>
            <person name="Sievert S.M."/>
            <person name="Rosenzweig A.C."/>
            <person name="Manning G."/>
            <person name="Stahl D.A."/>
        </authorList>
    </citation>
    <scope>NUCLEOTIDE SEQUENCE [LARGE SCALE GENOMIC DNA]</scope>
    <source>
        <strain evidence="1 2">SCM1</strain>
    </source>
</reference>
<accession>A9A2P3</accession>
<dbReference type="Proteomes" id="UP000000792">
    <property type="component" value="Chromosome"/>
</dbReference>
<name>A9A2P3_NITMS</name>
<dbReference type="SUPFAM" id="SSF46785">
    <property type="entry name" value="Winged helix' DNA-binding domain"/>
    <property type="match status" value="3"/>
</dbReference>
<protein>
    <submittedName>
        <fullName evidence="1">Transcriptional regulator, TrmB</fullName>
    </submittedName>
</protein>
<dbReference type="PANTHER" id="PTHR36216:SF1">
    <property type="entry name" value="HTH ARSR-TYPE DOMAIN-CONTAINING PROTEIN"/>
    <property type="match status" value="1"/>
</dbReference>
<dbReference type="EMBL" id="CP000866">
    <property type="protein sequence ID" value="ABX13570.1"/>
    <property type="molecule type" value="Genomic_DNA"/>
</dbReference>
<evidence type="ECO:0000313" key="1">
    <source>
        <dbReference type="EMBL" id="ABX13570.1"/>
    </source>
</evidence>
<dbReference type="HOGENOM" id="CLU_1122651_0_0_2"/>